<organism evidence="2 3">
    <name type="scientific">Saccoglossus kowalevskii</name>
    <name type="common">Acorn worm</name>
    <dbReference type="NCBI Taxonomy" id="10224"/>
    <lineage>
        <taxon>Eukaryota</taxon>
        <taxon>Metazoa</taxon>
        <taxon>Hemichordata</taxon>
        <taxon>Enteropneusta</taxon>
        <taxon>Harrimaniidae</taxon>
        <taxon>Saccoglossus</taxon>
    </lineage>
</organism>
<evidence type="ECO:0000313" key="3">
    <source>
        <dbReference type="RefSeq" id="XP_006812815.1"/>
    </source>
</evidence>
<dbReference type="Proteomes" id="UP000694865">
    <property type="component" value="Unplaced"/>
</dbReference>
<dbReference type="RefSeq" id="XP_006812815.1">
    <property type="nucleotide sequence ID" value="XM_006812752.1"/>
</dbReference>
<name>A0ABM0LYH4_SACKO</name>
<dbReference type="Pfam" id="PF04970">
    <property type="entry name" value="LRAT"/>
    <property type="match status" value="1"/>
</dbReference>
<reference evidence="3" key="1">
    <citation type="submission" date="2025-08" db="UniProtKB">
        <authorList>
            <consortium name="RefSeq"/>
        </authorList>
    </citation>
    <scope>IDENTIFICATION</scope>
    <source>
        <tissue evidence="3">Testes</tissue>
    </source>
</reference>
<evidence type="ECO:0000259" key="1">
    <source>
        <dbReference type="PROSITE" id="PS51934"/>
    </source>
</evidence>
<dbReference type="Gene3D" id="3.90.1720.10">
    <property type="entry name" value="endopeptidase domain like (from Nostoc punctiforme)"/>
    <property type="match status" value="1"/>
</dbReference>
<dbReference type="PANTHER" id="PTHR46137">
    <property type="entry name" value="OS05G0310600 PROTEIN"/>
    <property type="match status" value="1"/>
</dbReference>
<protein>
    <submittedName>
        <fullName evidence="3">Uncharacterized protein LOC102804462</fullName>
    </submittedName>
</protein>
<keyword evidence="2" id="KW-1185">Reference proteome</keyword>
<sequence length="121" mass="14047">MTNGYDNIDECDLNPGDHIYVYKAMFVYSHHVIVAGKKSGVCQIIHFTGVEKKSKSTARIRMTSLEEFKQGCKLRLYRYDHPLSYCKNKRRGTCCPAPSDPVEVVLRRARTYREYDAVPYF</sequence>
<feature type="domain" description="LRAT" evidence="1">
    <location>
        <begin position="20"/>
        <end position="121"/>
    </location>
</feature>
<proteinExistence type="predicted"/>
<dbReference type="InterPro" id="IPR007053">
    <property type="entry name" value="LRAT_dom"/>
</dbReference>
<gene>
    <name evidence="3" type="primary">LOC102804462</name>
</gene>
<dbReference type="PANTHER" id="PTHR46137:SF3">
    <property type="entry name" value="OS05G0310600 PROTEIN"/>
    <property type="match status" value="1"/>
</dbReference>
<accession>A0ABM0LYH4</accession>
<evidence type="ECO:0000313" key="2">
    <source>
        <dbReference type="Proteomes" id="UP000694865"/>
    </source>
</evidence>
<dbReference type="PROSITE" id="PS51934">
    <property type="entry name" value="LRAT"/>
    <property type="match status" value="1"/>
</dbReference>
<dbReference type="GeneID" id="102804462"/>